<gene>
    <name evidence="3" type="ORF">XD66_1535</name>
</gene>
<dbReference type="InterPro" id="IPR005537">
    <property type="entry name" value="RAMP_III_fam"/>
</dbReference>
<dbReference type="PATRIC" id="fig|85874.4.peg.1231"/>
<feature type="domain" description="CRISPR type III-associated protein" evidence="2">
    <location>
        <begin position="49"/>
        <end position="222"/>
    </location>
</feature>
<dbReference type="Pfam" id="PF03787">
    <property type="entry name" value="RAMPs"/>
    <property type="match status" value="1"/>
</dbReference>
<proteinExistence type="predicted"/>
<dbReference type="PANTHER" id="PTHR35579:SF3">
    <property type="entry name" value="CRISPR SYSTEM CMS ENDORIBONUCLEASE CSM3"/>
    <property type="match status" value="1"/>
</dbReference>
<dbReference type="AlphaFoldDB" id="A0A101FEW8"/>
<protein>
    <submittedName>
        <fullName evidence="3">CRISPR-associated RAMP superfamily protein</fullName>
    </submittedName>
</protein>
<evidence type="ECO:0000313" key="3">
    <source>
        <dbReference type="EMBL" id="KUK35759.1"/>
    </source>
</evidence>
<evidence type="ECO:0000256" key="1">
    <source>
        <dbReference type="ARBA" id="ARBA00023118"/>
    </source>
</evidence>
<keyword evidence="1" id="KW-0051">Antiviral defense</keyword>
<sequence>MAKGTGTLLRDKPYTFIPLLQVRPDDRRGIVPHNLLDKSRWTGRMTLELSVVTPLHIGGGTYRLIDGRLVQAFLRDGEIPVIPGSSLKGVVRSLAEACSRSCLPRPPVKNNSRLENALPPGVRTRCTDKAACITCRLFGFVGRGKSYRGRVVFGEFRPVGEVQLSVEKLPALEQPFKDYPQKDNRGGGNERLYYCSFYEAVPCNGPAHCPDCTKEEWLEWFKRLKERLPAAAYRGRKLYLLGEPRSGNQPVETAAPGSVFQGEVTFQNLDEDELSLLCFALGLDGTINLSIGYGKPAYYGTVRTKLLEVSWYARGGLFEQAEYPDLLELARNYGDHDPDVKKNVDLVRQVLSGERRGPRWGAEGY</sequence>
<evidence type="ECO:0000313" key="4">
    <source>
        <dbReference type="Proteomes" id="UP000053326"/>
    </source>
</evidence>
<accession>A0A101FEW8</accession>
<dbReference type="GO" id="GO:0051607">
    <property type="term" value="P:defense response to virus"/>
    <property type="evidence" value="ECO:0007669"/>
    <property type="project" value="UniProtKB-KW"/>
</dbReference>
<evidence type="ECO:0000259" key="2">
    <source>
        <dbReference type="Pfam" id="PF03787"/>
    </source>
</evidence>
<dbReference type="EMBL" id="LGFO01000267">
    <property type="protein sequence ID" value="KUK35759.1"/>
    <property type="molecule type" value="Genomic_DNA"/>
</dbReference>
<dbReference type="CDD" id="cd09726">
    <property type="entry name" value="RAMP_I_III"/>
    <property type="match status" value="1"/>
</dbReference>
<dbReference type="InterPro" id="IPR052216">
    <property type="entry name" value="CRISPR_Csm3_endoribonuclease"/>
</dbReference>
<organism evidence="3 4">
    <name type="scientific">Thermacetogenium phaeum</name>
    <dbReference type="NCBI Taxonomy" id="85874"/>
    <lineage>
        <taxon>Bacteria</taxon>
        <taxon>Bacillati</taxon>
        <taxon>Bacillota</taxon>
        <taxon>Clostridia</taxon>
        <taxon>Thermoanaerobacterales</taxon>
        <taxon>Thermoanaerobacteraceae</taxon>
        <taxon>Thermacetogenium</taxon>
    </lineage>
</organism>
<comment type="caution">
    <text evidence="3">The sequence shown here is derived from an EMBL/GenBank/DDBJ whole genome shotgun (WGS) entry which is preliminary data.</text>
</comment>
<name>A0A101FEW8_9THEO</name>
<dbReference type="PANTHER" id="PTHR35579">
    <property type="entry name" value="CRISPR SYSTEM CMS ENDORIBONUCLEASE CSM3"/>
    <property type="match status" value="1"/>
</dbReference>
<reference evidence="4" key="1">
    <citation type="journal article" date="2015" name="MBio">
        <title>Genome-Resolved Metagenomic Analysis Reveals Roles for Candidate Phyla and Other Microbial Community Members in Biogeochemical Transformations in Oil Reservoirs.</title>
        <authorList>
            <person name="Hu P."/>
            <person name="Tom L."/>
            <person name="Singh A."/>
            <person name="Thomas B.C."/>
            <person name="Baker B.J."/>
            <person name="Piceno Y.M."/>
            <person name="Andersen G.L."/>
            <person name="Banfield J.F."/>
        </authorList>
    </citation>
    <scope>NUCLEOTIDE SEQUENCE [LARGE SCALE GENOMIC DNA]</scope>
</reference>
<dbReference type="Proteomes" id="UP000053326">
    <property type="component" value="Unassembled WGS sequence"/>
</dbReference>